<evidence type="ECO:0000259" key="3">
    <source>
        <dbReference type="Pfam" id="PF11495"/>
    </source>
</evidence>
<dbReference type="InterPro" id="IPR021586">
    <property type="entry name" value="Tscrpt_reg_TrmB_C"/>
</dbReference>
<comment type="caution">
    <text evidence="4">The sequence shown here is derived from an EMBL/GenBank/DDBJ whole genome shotgun (WGS) entry which is preliminary data.</text>
</comment>
<evidence type="ECO:0000313" key="5">
    <source>
        <dbReference type="Proteomes" id="UP000608579"/>
    </source>
</evidence>
<sequence length="371" mass="42335">MEKDVEAPPRVDGGLKGYEALAILGLTRKEAELYLSLLQLGEASAHTLMRLLNIQQPHLYSLLTNLKKKGFIGWRHGRPKLYYVKNPAHVMEEKIESIMASLDILKNTLKEIYTNSRRYREQPAVEVIREPRNIFKLIKSVISRTSHELCILMSSNYMVRLVDDVVEKAGSGVRVYAITFPDLRHGLVNAFMEGGVRELRSNSLGRFMLVASDCTQTIYIPRSTLSSGERQNYAYFFTGVEMPAFFTHRFYSEWCRSNQIFSQAVRLENKLFSHRMFVYELTRLRSRGDSGIMVRVSGVDTRSGSELTVRGWVEDVFAEDSDTVYFTVRTPEGKRYSVGGYDAVTEDIEAENIVIESITPPRQSSELLDIA</sequence>
<protein>
    <submittedName>
        <fullName evidence="4">TrmB family transcriptional regulator</fullName>
    </submittedName>
</protein>
<dbReference type="Pfam" id="PF01978">
    <property type="entry name" value="TrmB"/>
    <property type="match status" value="1"/>
</dbReference>
<organism evidence="4 5">
    <name type="scientific">Caldiarchaeum subterraneum</name>
    <dbReference type="NCBI Taxonomy" id="311458"/>
    <lineage>
        <taxon>Archaea</taxon>
        <taxon>Nitrososphaerota</taxon>
        <taxon>Candidatus Caldarchaeales</taxon>
        <taxon>Candidatus Caldarchaeaceae</taxon>
        <taxon>Candidatus Caldarchaeum</taxon>
    </lineage>
</organism>
<comment type="similarity">
    <text evidence="1">Belongs to the transcriptional regulator TrmB family.</text>
</comment>
<feature type="domain" description="Transcription regulator TrmB C-terminal" evidence="3">
    <location>
        <begin position="124"/>
        <end position="357"/>
    </location>
</feature>
<proteinExistence type="inferred from homology"/>
<dbReference type="Gene3D" id="1.10.10.10">
    <property type="entry name" value="Winged helix-like DNA-binding domain superfamily/Winged helix DNA-binding domain"/>
    <property type="match status" value="1"/>
</dbReference>
<dbReference type="EMBL" id="DQVM01000108">
    <property type="protein sequence ID" value="HIQ30010.1"/>
    <property type="molecule type" value="Genomic_DNA"/>
</dbReference>
<dbReference type="SUPFAM" id="SSF46785">
    <property type="entry name" value="Winged helix' DNA-binding domain"/>
    <property type="match status" value="1"/>
</dbReference>
<dbReference type="Pfam" id="PF11495">
    <property type="entry name" value="Regulator_TrmB"/>
    <property type="match status" value="1"/>
</dbReference>
<accession>A0A832ZW79</accession>
<reference evidence="4" key="1">
    <citation type="journal article" date="2020" name="ISME J.">
        <title>Gammaproteobacteria mediating utilization of methyl-, sulfur- and petroleum organic compounds in deep ocean hydrothermal plumes.</title>
        <authorList>
            <person name="Zhou Z."/>
            <person name="Liu Y."/>
            <person name="Pan J."/>
            <person name="Cron B.R."/>
            <person name="Toner B.M."/>
            <person name="Anantharaman K."/>
            <person name="Breier J.A."/>
            <person name="Dick G.J."/>
            <person name="Li M."/>
        </authorList>
    </citation>
    <scope>NUCLEOTIDE SEQUENCE</scope>
    <source>
        <strain evidence="4">SZUA-1515</strain>
    </source>
</reference>
<dbReference type="Proteomes" id="UP000608579">
    <property type="component" value="Unassembled WGS sequence"/>
</dbReference>
<dbReference type="PANTHER" id="PTHR34293">
    <property type="entry name" value="HTH-TYPE TRANSCRIPTIONAL REGULATOR TRMBL2"/>
    <property type="match status" value="1"/>
</dbReference>
<evidence type="ECO:0000259" key="2">
    <source>
        <dbReference type="Pfam" id="PF01978"/>
    </source>
</evidence>
<evidence type="ECO:0000256" key="1">
    <source>
        <dbReference type="ARBA" id="ARBA00007287"/>
    </source>
</evidence>
<dbReference type="InterPro" id="IPR051797">
    <property type="entry name" value="TrmB-like"/>
</dbReference>
<feature type="domain" description="Transcription regulator TrmB N-terminal" evidence="2">
    <location>
        <begin position="21"/>
        <end position="87"/>
    </location>
</feature>
<name>A0A832ZW79_CALS0</name>
<dbReference type="InterPro" id="IPR002831">
    <property type="entry name" value="Tscrpt_reg_TrmB_N"/>
</dbReference>
<dbReference type="InterPro" id="IPR036390">
    <property type="entry name" value="WH_DNA-bd_sf"/>
</dbReference>
<dbReference type="AlphaFoldDB" id="A0A832ZW79"/>
<gene>
    <name evidence="4" type="ORF">EYH45_05540</name>
</gene>
<dbReference type="InterPro" id="IPR036388">
    <property type="entry name" value="WH-like_DNA-bd_sf"/>
</dbReference>
<dbReference type="SUPFAM" id="SSF159071">
    <property type="entry name" value="TrmB C-terminal domain-like"/>
    <property type="match status" value="1"/>
</dbReference>
<dbReference type="PANTHER" id="PTHR34293:SF1">
    <property type="entry name" value="HTH-TYPE TRANSCRIPTIONAL REGULATOR TRMBL2"/>
    <property type="match status" value="1"/>
</dbReference>
<evidence type="ECO:0000313" key="4">
    <source>
        <dbReference type="EMBL" id="HIQ30010.1"/>
    </source>
</evidence>